<dbReference type="PROSITE" id="PS50280">
    <property type="entry name" value="SET"/>
    <property type="match status" value="1"/>
</dbReference>
<dbReference type="AlphaFoldDB" id="A0A9Q0HZH1"/>
<keyword evidence="2" id="KW-0489">Methyltransferase</keyword>
<evidence type="ECO:0000313" key="16">
    <source>
        <dbReference type="EMBL" id="KAJ1704171.1"/>
    </source>
</evidence>
<reference evidence="16" key="1">
    <citation type="journal article" date="2022" name="Cell">
        <title>Repeat-based holocentromeres influence genome architecture and karyotype evolution.</title>
        <authorList>
            <person name="Hofstatter P.G."/>
            <person name="Thangavel G."/>
            <person name="Lux T."/>
            <person name="Neumann P."/>
            <person name="Vondrak T."/>
            <person name="Novak P."/>
            <person name="Zhang M."/>
            <person name="Costa L."/>
            <person name="Castellani M."/>
            <person name="Scott A."/>
            <person name="Toegelov H."/>
            <person name="Fuchs J."/>
            <person name="Mata-Sucre Y."/>
            <person name="Dias Y."/>
            <person name="Vanzela A.L.L."/>
            <person name="Huettel B."/>
            <person name="Almeida C.C.S."/>
            <person name="Simkova H."/>
            <person name="Souza G."/>
            <person name="Pedrosa-Harand A."/>
            <person name="Macas J."/>
            <person name="Mayer K.F.X."/>
            <person name="Houben A."/>
            <person name="Marques A."/>
        </authorList>
    </citation>
    <scope>NUCLEOTIDE SEQUENCE</scope>
    <source>
        <strain evidence="16">RhyBre1mFocal</strain>
    </source>
</reference>
<evidence type="ECO:0000256" key="11">
    <source>
        <dbReference type="ARBA" id="ARBA00066815"/>
    </source>
</evidence>
<dbReference type="InterPro" id="IPR053114">
    <property type="entry name" value="ATXR5/ATXR6"/>
</dbReference>
<dbReference type="GO" id="GO:0006275">
    <property type="term" value="P:regulation of DNA replication"/>
    <property type="evidence" value="ECO:0007669"/>
    <property type="project" value="UniProtKB-ARBA"/>
</dbReference>
<dbReference type="InterPro" id="IPR001214">
    <property type="entry name" value="SET_dom"/>
</dbReference>
<dbReference type="Pfam" id="PF00628">
    <property type="entry name" value="PHD"/>
    <property type="match status" value="1"/>
</dbReference>
<dbReference type="EMBL" id="JAMQYH010000001">
    <property type="protein sequence ID" value="KAJ1704171.1"/>
    <property type="molecule type" value="Genomic_DNA"/>
</dbReference>
<name>A0A9Q0HZH1_9POAL</name>
<comment type="caution">
    <text evidence="16">The sequence shown here is derived from an EMBL/GenBank/DDBJ whole genome shotgun (WGS) entry which is preliminary data.</text>
</comment>
<evidence type="ECO:0000256" key="9">
    <source>
        <dbReference type="ARBA" id="ARBA00023242"/>
    </source>
</evidence>
<keyword evidence="5" id="KW-0479">Metal-binding</keyword>
<dbReference type="FunFam" id="2.170.270.10:FF:000038">
    <property type="entry name" value="Histone-lysine N-methyltransferase ATXR5"/>
    <property type="match status" value="1"/>
</dbReference>
<evidence type="ECO:0000256" key="6">
    <source>
        <dbReference type="ARBA" id="ARBA00022771"/>
    </source>
</evidence>
<feature type="domain" description="SET" evidence="15">
    <location>
        <begin position="234"/>
        <end position="356"/>
    </location>
</feature>
<dbReference type="InterPro" id="IPR013083">
    <property type="entry name" value="Znf_RING/FYVE/PHD"/>
</dbReference>
<evidence type="ECO:0000256" key="1">
    <source>
        <dbReference type="ARBA" id="ARBA00004123"/>
    </source>
</evidence>
<dbReference type="CDD" id="cd15545">
    <property type="entry name" value="PHD_BAZ2A_like"/>
    <property type="match status" value="1"/>
</dbReference>
<dbReference type="OrthoDB" id="336088at2759"/>
<evidence type="ECO:0000256" key="12">
    <source>
        <dbReference type="PROSITE-ProRule" id="PRU00146"/>
    </source>
</evidence>
<evidence type="ECO:0000256" key="8">
    <source>
        <dbReference type="ARBA" id="ARBA00022853"/>
    </source>
</evidence>
<evidence type="ECO:0000256" key="5">
    <source>
        <dbReference type="ARBA" id="ARBA00022723"/>
    </source>
</evidence>
<keyword evidence="9" id="KW-0539">Nucleus</keyword>
<dbReference type="GO" id="GO:0051726">
    <property type="term" value="P:regulation of cell cycle"/>
    <property type="evidence" value="ECO:0007669"/>
    <property type="project" value="UniProtKB-ARBA"/>
</dbReference>
<feature type="region of interest" description="Disordered" evidence="13">
    <location>
        <begin position="1"/>
        <end position="25"/>
    </location>
</feature>
<sequence length="368" mass="42300">MPPPVMSDRGTKRTAAPPPPARRFRSMEEVMRDAKRVDPLTREGYSEVRCEQCRLGDGENELVLCDGCDKGFHIYCLRPIVVRVPTGSWFCPECQDSKPLTRFPITQTKILDFFRIQKNSTSEIKCAPSEDIIPDGKKRKRRWTPLVRQKKRRRLLPYIGTEDPQRRLQQMASLATALTSLKMEFSNELTYVPRMAPRYKNRASLEKEGMQVLPKEDKETLELCQAMYKRGECPPLMVVFDSCEGFTVQADGHIKDMTLITEYTGDVDYLKNRETDDCDSMMTLLLGVDPADSLVICPDKRGNIARFISGINNHTLDGRKKQNLKCVRYNVDGECRALLVACRDISPGERLYYDYNGHEQEYPTHHFV</sequence>
<comment type="catalytic activity">
    <reaction evidence="10">
        <text>L-lysyl(27)-[histone H3] + S-adenosyl-L-methionine = N(6)-methyl-L-lysyl(27)-[histone H3] + S-adenosyl-L-homocysteine + H(+)</text>
        <dbReference type="Rhea" id="RHEA:60296"/>
        <dbReference type="Rhea" id="RHEA-COMP:15544"/>
        <dbReference type="Rhea" id="RHEA-COMP:15548"/>
        <dbReference type="ChEBI" id="CHEBI:15378"/>
        <dbReference type="ChEBI" id="CHEBI:29969"/>
        <dbReference type="ChEBI" id="CHEBI:57856"/>
        <dbReference type="ChEBI" id="CHEBI:59789"/>
        <dbReference type="ChEBI" id="CHEBI:61929"/>
        <dbReference type="EC" id="2.1.1.369"/>
    </reaction>
</comment>
<dbReference type="SMART" id="SM00249">
    <property type="entry name" value="PHD"/>
    <property type="match status" value="1"/>
</dbReference>
<dbReference type="PANTHER" id="PTHR48442:SF1">
    <property type="entry name" value="SET DOMAIN-CONTAINING PROTEIN"/>
    <property type="match status" value="1"/>
</dbReference>
<comment type="subcellular location">
    <subcellularLocation>
        <location evidence="1">Nucleus</location>
    </subcellularLocation>
</comment>
<keyword evidence="7" id="KW-0862">Zinc</keyword>
<dbReference type="PROSITE" id="PS01359">
    <property type="entry name" value="ZF_PHD_1"/>
    <property type="match status" value="1"/>
</dbReference>
<dbReference type="InterPro" id="IPR019787">
    <property type="entry name" value="Znf_PHD-finger"/>
</dbReference>
<dbReference type="Gene3D" id="3.30.40.10">
    <property type="entry name" value="Zinc/RING finger domain, C3HC4 (zinc finger)"/>
    <property type="match status" value="1"/>
</dbReference>
<protein>
    <recommendedName>
        <fullName evidence="11">[histone H3]-lysine(27) N-methyltransferase</fullName>
        <ecNumber evidence="11">2.1.1.369</ecNumber>
    </recommendedName>
</protein>
<evidence type="ECO:0000256" key="4">
    <source>
        <dbReference type="ARBA" id="ARBA00022691"/>
    </source>
</evidence>
<dbReference type="GO" id="GO:0008270">
    <property type="term" value="F:zinc ion binding"/>
    <property type="evidence" value="ECO:0007669"/>
    <property type="project" value="UniProtKB-KW"/>
</dbReference>
<evidence type="ECO:0000259" key="14">
    <source>
        <dbReference type="PROSITE" id="PS50016"/>
    </source>
</evidence>
<dbReference type="SUPFAM" id="SSF57903">
    <property type="entry name" value="FYVE/PHD zinc finger"/>
    <property type="match status" value="1"/>
</dbReference>
<keyword evidence="8" id="KW-0156">Chromatin regulator</keyword>
<keyword evidence="4" id="KW-0949">S-adenosyl-L-methionine</keyword>
<dbReference type="InterPro" id="IPR046341">
    <property type="entry name" value="SET_dom_sf"/>
</dbReference>
<evidence type="ECO:0000256" key="13">
    <source>
        <dbReference type="SAM" id="MobiDB-lite"/>
    </source>
</evidence>
<feature type="domain" description="PHD-type" evidence="14">
    <location>
        <begin position="47"/>
        <end position="97"/>
    </location>
</feature>
<evidence type="ECO:0000256" key="7">
    <source>
        <dbReference type="ARBA" id="ARBA00022833"/>
    </source>
</evidence>
<dbReference type="GO" id="GO:0140953">
    <property type="term" value="F:histone H3K27 monomethyltransferase activity"/>
    <property type="evidence" value="ECO:0007669"/>
    <property type="project" value="UniProtKB-EC"/>
</dbReference>
<dbReference type="EC" id="2.1.1.369" evidence="11"/>
<dbReference type="GO" id="GO:0005634">
    <property type="term" value="C:nucleus"/>
    <property type="evidence" value="ECO:0007669"/>
    <property type="project" value="UniProtKB-SubCell"/>
</dbReference>
<evidence type="ECO:0000259" key="15">
    <source>
        <dbReference type="PROSITE" id="PS50280"/>
    </source>
</evidence>
<dbReference type="InterPro" id="IPR001965">
    <property type="entry name" value="Znf_PHD"/>
</dbReference>
<keyword evidence="6 12" id="KW-0863">Zinc-finger</keyword>
<organism evidence="16 17">
    <name type="scientific">Rhynchospora breviuscula</name>
    <dbReference type="NCBI Taxonomy" id="2022672"/>
    <lineage>
        <taxon>Eukaryota</taxon>
        <taxon>Viridiplantae</taxon>
        <taxon>Streptophyta</taxon>
        <taxon>Embryophyta</taxon>
        <taxon>Tracheophyta</taxon>
        <taxon>Spermatophyta</taxon>
        <taxon>Magnoliopsida</taxon>
        <taxon>Liliopsida</taxon>
        <taxon>Poales</taxon>
        <taxon>Cyperaceae</taxon>
        <taxon>Cyperoideae</taxon>
        <taxon>Rhynchosporeae</taxon>
        <taxon>Rhynchospora</taxon>
    </lineage>
</organism>
<dbReference type="GO" id="GO:0032259">
    <property type="term" value="P:methylation"/>
    <property type="evidence" value="ECO:0007669"/>
    <property type="project" value="UniProtKB-KW"/>
</dbReference>
<evidence type="ECO:0000256" key="2">
    <source>
        <dbReference type="ARBA" id="ARBA00022603"/>
    </source>
</evidence>
<dbReference type="PROSITE" id="PS50016">
    <property type="entry name" value="ZF_PHD_2"/>
    <property type="match status" value="1"/>
</dbReference>
<accession>A0A9Q0HZH1</accession>
<dbReference type="PANTHER" id="PTHR48442">
    <property type="entry name" value="SET DOMAIN-CONTAINING PROTEIN"/>
    <property type="match status" value="1"/>
</dbReference>
<evidence type="ECO:0000256" key="10">
    <source>
        <dbReference type="ARBA" id="ARBA00052048"/>
    </source>
</evidence>
<dbReference type="Pfam" id="PF00856">
    <property type="entry name" value="SET"/>
    <property type="match status" value="1"/>
</dbReference>
<evidence type="ECO:0000313" key="17">
    <source>
        <dbReference type="Proteomes" id="UP001151287"/>
    </source>
</evidence>
<dbReference type="InterPro" id="IPR019786">
    <property type="entry name" value="Zinc_finger_PHD-type_CS"/>
</dbReference>
<dbReference type="InterPro" id="IPR011011">
    <property type="entry name" value="Znf_FYVE_PHD"/>
</dbReference>
<keyword evidence="3" id="KW-0808">Transferase</keyword>
<keyword evidence="17" id="KW-1185">Reference proteome</keyword>
<gene>
    <name evidence="16" type="ORF">LUZ63_003950</name>
</gene>
<dbReference type="CDD" id="cd10539">
    <property type="entry name" value="SET_ATXR5_6-like"/>
    <property type="match status" value="1"/>
</dbReference>
<dbReference type="SUPFAM" id="SSF82199">
    <property type="entry name" value="SET domain"/>
    <property type="match status" value="1"/>
</dbReference>
<evidence type="ECO:0000256" key="3">
    <source>
        <dbReference type="ARBA" id="ARBA00022679"/>
    </source>
</evidence>
<dbReference type="Proteomes" id="UP001151287">
    <property type="component" value="Unassembled WGS sequence"/>
</dbReference>
<dbReference type="Gene3D" id="2.170.270.10">
    <property type="entry name" value="SET domain"/>
    <property type="match status" value="1"/>
</dbReference>
<proteinExistence type="predicted"/>